<evidence type="ECO:0000313" key="4">
    <source>
        <dbReference type="EMBL" id="PWA50910.1"/>
    </source>
</evidence>
<evidence type="ECO:0000256" key="2">
    <source>
        <dbReference type="ARBA" id="ARBA00022801"/>
    </source>
</evidence>
<dbReference type="InterPro" id="IPR000300">
    <property type="entry name" value="IPPc"/>
</dbReference>
<dbReference type="InterPro" id="IPR045849">
    <property type="entry name" value="IP5P_plant"/>
</dbReference>
<keyword evidence="2" id="KW-0378">Hydrolase</keyword>
<dbReference type="GO" id="GO:0004445">
    <property type="term" value="F:inositol-polyphosphate 5-phosphatase activity"/>
    <property type="evidence" value="ECO:0007669"/>
    <property type="project" value="InterPro"/>
</dbReference>
<dbReference type="GO" id="GO:0046856">
    <property type="term" value="P:phosphatidylinositol dephosphorylation"/>
    <property type="evidence" value="ECO:0007669"/>
    <property type="project" value="InterPro"/>
</dbReference>
<dbReference type="EMBL" id="PKPP01008361">
    <property type="protein sequence ID" value="PWA50910.1"/>
    <property type="molecule type" value="Genomic_DNA"/>
</dbReference>
<name>A0A2U1LPI7_ARTAN</name>
<gene>
    <name evidence="4" type="ORF">CTI12_AA301030</name>
</gene>
<evidence type="ECO:0000259" key="3">
    <source>
        <dbReference type="Pfam" id="PF22669"/>
    </source>
</evidence>
<sequence>MLHKVKIEKDQLKIHQKAGRIFKGWEEGKICFAPTYKYITNSDNYIAQSSTPKEKRRTVLENVLKGFSISHRHNAKEKFFLI</sequence>
<feature type="domain" description="Inositol polyphosphate-related phosphatase" evidence="3">
    <location>
        <begin position="7"/>
        <end position="49"/>
    </location>
</feature>
<proteinExistence type="inferred from homology"/>
<protein>
    <submittedName>
        <fullName evidence="4">DNAse I-like superfamily protein</fullName>
    </submittedName>
</protein>
<dbReference type="PANTHER" id="PTHR45666">
    <property type="entry name" value="TYPE IV INOSITOL POLYPHOSPHATE 5-PHOSPHATASE 9"/>
    <property type="match status" value="1"/>
</dbReference>
<accession>A0A2U1LPI7</accession>
<dbReference type="AlphaFoldDB" id="A0A2U1LPI7"/>
<comment type="similarity">
    <text evidence="1">Belongs to the inositol polyphosphate 5-phosphatase family.</text>
</comment>
<dbReference type="Pfam" id="PF22669">
    <property type="entry name" value="Exo_endo_phos2"/>
    <property type="match status" value="1"/>
</dbReference>
<comment type="caution">
    <text evidence="4">The sequence shown here is derived from an EMBL/GenBank/DDBJ whole genome shotgun (WGS) entry which is preliminary data.</text>
</comment>
<dbReference type="OrthoDB" id="62798at2759"/>
<keyword evidence="5" id="KW-1185">Reference proteome</keyword>
<evidence type="ECO:0000256" key="1">
    <source>
        <dbReference type="ARBA" id="ARBA00010768"/>
    </source>
</evidence>
<dbReference type="InterPro" id="IPR036691">
    <property type="entry name" value="Endo/exonu/phosph_ase_sf"/>
</dbReference>
<dbReference type="PANTHER" id="PTHR45666:SF15">
    <property type="entry name" value="TYPE I INOSITOL POLYPHOSPHATE 5-PHOSPHATASE 8"/>
    <property type="match status" value="1"/>
</dbReference>
<evidence type="ECO:0000313" key="5">
    <source>
        <dbReference type="Proteomes" id="UP000245207"/>
    </source>
</evidence>
<dbReference type="GO" id="GO:0004439">
    <property type="term" value="F:phosphatidylinositol-4,5-bisphosphate 5-phosphatase activity"/>
    <property type="evidence" value="ECO:0007669"/>
    <property type="project" value="TreeGrafter"/>
</dbReference>
<reference evidence="4 5" key="1">
    <citation type="journal article" date="2018" name="Mol. Plant">
        <title>The genome of Artemisia annua provides insight into the evolution of Asteraceae family and artemisinin biosynthesis.</title>
        <authorList>
            <person name="Shen Q."/>
            <person name="Zhang L."/>
            <person name="Liao Z."/>
            <person name="Wang S."/>
            <person name="Yan T."/>
            <person name="Shi P."/>
            <person name="Liu M."/>
            <person name="Fu X."/>
            <person name="Pan Q."/>
            <person name="Wang Y."/>
            <person name="Lv Z."/>
            <person name="Lu X."/>
            <person name="Zhang F."/>
            <person name="Jiang W."/>
            <person name="Ma Y."/>
            <person name="Chen M."/>
            <person name="Hao X."/>
            <person name="Li L."/>
            <person name="Tang Y."/>
            <person name="Lv G."/>
            <person name="Zhou Y."/>
            <person name="Sun X."/>
            <person name="Brodelius P.E."/>
            <person name="Rose J.K.C."/>
            <person name="Tang K."/>
        </authorList>
    </citation>
    <scope>NUCLEOTIDE SEQUENCE [LARGE SCALE GENOMIC DNA]</scope>
    <source>
        <strain evidence="5">cv. Huhao1</strain>
        <tissue evidence="4">Leaf</tissue>
    </source>
</reference>
<organism evidence="4 5">
    <name type="scientific">Artemisia annua</name>
    <name type="common">Sweet wormwood</name>
    <dbReference type="NCBI Taxonomy" id="35608"/>
    <lineage>
        <taxon>Eukaryota</taxon>
        <taxon>Viridiplantae</taxon>
        <taxon>Streptophyta</taxon>
        <taxon>Embryophyta</taxon>
        <taxon>Tracheophyta</taxon>
        <taxon>Spermatophyta</taxon>
        <taxon>Magnoliopsida</taxon>
        <taxon>eudicotyledons</taxon>
        <taxon>Gunneridae</taxon>
        <taxon>Pentapetalae</taxon>
        <taxon>asterids</taxon>
        <taxon>campanulids</taxon>
        <taxon>Asterales</taxon>
        <taxon>Asteraceae</taxon>
        <taxon>Asteroideae</taxon>
        <taxon>Anthemideae</taxon>
        <taxon>Artemisiinae</taxon>
        <taxon>Artemisia</taxon>
    </lineage>
</organism>
<dbReference type="STRING" id="35608.A0A2U1LPI7"/>
<dbReference type="GO" id="GO:0034485">
    <property type="term" value="F:phosphatidylinositol-3,4,5-trisphosphate 5-phosphatase activity"/>
    <property type="evidence" value="ECO:0007669"/>
    <property type="project" value="TreeGrafter"/>
</dbReference>
<dbReference type="Gene3D" id="3.60.10.10">
    <property type="entry name" value="Endonuclease/exonuclease/phosphatase"/>
    <property type="match status" value="1"/>
</dbReference>
<dbReference type="SUPFAM" id="SSF56219">
    <property type="entry name" value="DNase I-like"/>
    <property type="match status" value="1"/>
</dbReference>
<dbReference type="Proteomes" id="UP000245207">
    <property type="component" value="Unassembled WGS sequence"/>
</dbReference>